<dbReference type="Proteomes" id="UP000045039">
    <property type="component" value="Unassembled WGS sequence"/>
</dbReference>
<dbReference type="AlphaFoldDB" id="A0A9P1W037"/>
<dbReference type="EMBL" id="CVVU01000274">
    <property type="protein sequence ID" value="CRQ11296.1"/>
    <property type="molecule type" value="Genomic_DNA"/>
</dbReference>
<feature type="signal peptide" evidence="1">
    <location>
        <begin position="1"/>
        <end position="22"/>
    </location>
</feature>
<proteinExistence type="predicted"/>
<dbReference type="RefSeq" id="WP_043103567.1">
    <property type="nucleotide sequence ID" value="NZ_CAADND010000699.1"/>
</dbReference>
<sequence length="218" mass="23422">MKSMIVSALAAALALSSATASAIEHQSIPLVIAQASTPDDVLPKEKHLTLTYLATLLEVDPANAAEGDLTIGADESIDAFTNRLAKKGKIRSLAQEMIHTTENHPGISNRWHEFGIPVQNGGNLSSHRVHTGYGISIKPSVANGTDLSALPSPGITTSMSIELNLPTGDLAPPDEKTITFTEVFKEGQVHSHSWEQQGKRYYFVVRLTKADPISYPSI</sequence>
<organism evidence="2 3">
    <name type="scientific">Pseudomonas aeruginosa</name>
    <dbReference type="NCBI Taxonomy" id="287"/>
    <lineage>
        <taxon>Bacteria</taxon>
        <taxon>Pseudomonadati</taxon>
        <taxon>Pseudomonadota</taxon>
        <taxon>Gammaproteobacteria</taxon>
        <taxon>Pseudomonadales</taxon>
        <taxon>Pseudomonadaceae</taxon>
        <taxon>Pseudomonas</taxon>
    </lineage>
</organism>
<keyword evidence="1" id="KW-0732">Signal</keyword>
<evidence type="ECO:0000313" key="2">
    <source>
        <dbReference type="EMBL" id="CRQ11296.1"/>
    </source>
</evidence>
<comment type="caution">
    <text evidence="2">The sequence shown here is derived from an EMBL/GenBank/DDBJ whole genome shotgun (WGS) entry which is preliminary data.</text>
</comment>
<reference evidence="3" key="1">
    <citation type="submission" date="2015-06" db="EMBL/GenBank/DDBJ databases">
        <authorList>
            <person name="Radhakrishnan Rajesh"/>
            <person name="Underwood Anthony"/>
            <person name="Al-Shahib Ali"/>
        </authorList>
    </citation>
    <scope>NUCLEOTIDE SEQUENCE [LARGE SCALE GENOMIC DNA]</scope>
    <source>
        <strain evidence="3">P19_London_7_VIM_2_05_10</strain>
    </source>
</reference>
<protein>
    <recommendedName>
        <fullName evidence="4">Secreted protein</fullName>
    </recommendedName>
</protein>
<accession>A0A9P1W037</accession>
<evidence type="ECO:0008006" key="4">
    <source>
        <dbReference type="Google" id="ProtNLM"/>
    </source>
</evidence>
<gene>
    <name evidence="2" type="ORF">PAERUG_P19_London_7_VIM_2_05_10_06789</name>
</gene>
<evidence type="ECO:0000313" key="3">
    <source>
        <dbReference type="Proteomes" id="UP000045039"/>
    </source>
</evidence>
<feature type="chain" id="PRO_5040492970" description="Secreted protein" evidence="1">
    <location>
        <begin position="23"/>
        <end position="218"/>
    </location>
</feature>
<name>A0A9P1W037_PSEAI</name>
<evidence type="ECO:0000256" key="1">
    <source>
        <dbReference type="SAM" id="SignalP"/>
    </source>
</evidence>